<dbReference type="OrthoDB" id="9780217at2"/>
<evidence type="ECO:0000313" key="5">
    <source>
        <dbReference type="Proteomes" id="UP000184041"/>
    </source>
</evidence>
<evidence type="ECO:0000313" key="4">
    <source>
        <dbReference type="EMBL" id="SHG19311.1"/>
    </source>
</evidence>
<sequence length="323" mass="34941">MISRKNFLKFTALGGLLPAKNWSSSLSPSSGGPEPNRPLVISTWNHGIPANEAAWDVLAKEGGALDAVEAGVRIPEADPDVRTVGYGGYPDRDGFVTLDACIMDEREQCGSVAALQHIKHPISVARKVKEESPHVMLVGEGALQFAVEQGFEKEDLLTEASRKDWKAWKEDADYRPEINIENHDTIGMLALDSRGNLSGACTTSGAAWKMHGRVGDSPLIGAGLFVDNEVGAAAATGLGEEVIRTCGSHLVVEQMRRGDHPETACRKAVRRIVEKNESVKDIQVGFIAVDKQGRFGGYSIQKGFSFAVCEAGRNRLVDAPYWD</sequence>
<keyword evidence="5" id="KW-1185">Reference proteome</keyword>
<organism evidence="4 5">
    <name type="scientific">Fodinibius roseus</name>
    <dbReference type="NCBI Taxonomy" id="1194090"/>
    <lineage>
        <taxon>Bacteria</taxon>
        <taxon>Pseudomonadati</taxon>
        <taxon>Balneolota</taxon>
        <taxon>Balneolia</taxon>
        <taxon>Balneolales</taxon>
        <taxon>Balneolaceae</taxon>
        <taxon>Fodinibius</taxon>
    </lineage>
</organism>
<dbReference type="SUPFAM" id="SSF56235">
    <property type="entry name" value="N-terminal nucleophile aminohydrolases (Ntn hydrolases)"/>
    <property type="match status" value="1"/>
</dbReference>
<dbReference type="AlphaFoldDB" id="A0A1M5HTL4"/>
<feature type="active site" description="Nucleophile" evidence="1">
    <location>
        <position position="185"/>
    </location>
</feature>
<evidence type="ECO:0000256" key="2">
    <source>
        <dbReference type="PIRSR" id="PIRSR600246-2"/>
    </source>
</evidence>
<dbReference type="STRING" id="1194090.SAMN05443144_12115"/>
<dbReference type="Proteomes" id="UP000184041">
    <property type="component" value="Unassembled WGS sequence"/>
</dbReference>
<dbReference type="Pfam" id="PF01112">
    <property type="entry name" value="Asparaginase_2"/>
    <property type="match status" value="1"/>
</dbReference>
<dbReference type="EMBL" id="FQUS01000021">
    <property type="protein sequence ID" value="SHG19311.1"/>
    <property type="molecule type" value="Genomic_DNA"/>
</dbReference>
<dbReference type="PANTHER" id="PTHR10188">
    <property type="entry name" value="L-ASPARAGINASE"/>
    <property type="match status" value="1"/>
</dbReference>
<dbReference type="InterPro" id="IPR000246">
    <property type="entry name" value="Peptidase_T2"/>
</dbReference>
<reference evidence="4 5" key="1">
    <citation type="submission" date="2016-11" db="EMBL/GenBank/DDBJ databases">
        <authorList>
            <person name="Jaros S."/>
            <person name="Januszkiewicz K."/>
            <person name="Wedrychowicz H."/>
        </authorList>
    </citation>
    <scope>NUCLEOTIDE SEQUENCE [LARGE SCALE GENOMIC DNA]</scope>
    <source>
        <strain evidence="4 5">DSM 21986</strain>
    </source>
</reference>
<dbReference type="GO" id="GO:0016811">
    <property type="term" value="F:hydrolase activity, acting on carbon-nitrogen (but not peptide) bonds, in linear amides"/>
    <property type="evidence" value="ECO:0007669"/>
    <property type="project" value="UniProtKB-ARBA"/>
</dbReference>
<feature type="binding site" evidence="2">
    <location>
        <begin position="213"/>
        <end position="216"/>
    </location>
    <ligand>
        <name>substrate</name>
    </ligand>
</feature>
<accession>A0A1M5HTL4</accession>
<dbReference type="PANTHER" id="PTHR10188:SF6">
    <property type="entry name" value="N(4)-(BETA-N-ACETYLGLUCOSAMINYL)-L-ASPARAGINASE"/>
    <property type="match status" value="1"/>
</dbReference>
<name>A0A1M5HTL4_9BACT</name>
<dbReference type="FunFam" id="3.60.20.30:FF:000005">
    <property type="entry name" value="N(4)-(Beta-N-acetylglucosaminyl)-L-asparaginase"/>
    <property type="match status" value="1"/>
</dbReference>
<evidence type="ECO:0000256" key="1">
    <source>
        <dbReference type="PIRSR" id="PIRSR600246-1"/>
    </source>
</evidence>
<evidence type="ECO:0000256" key="3">
    <source>
        <dbReference type="PIRSR" id="PIRSR600246-3"/>
    </source>
</evidence>
<feature type="site" description="Cleavage; by autolysis" evidence="3">
    <location>
        <begin position="184"/>
        <end position="185"/>
    </location>
</feature>
<feature type="binding site" evidence="2">
    <location>
        <begin position="236"/>
        <end position="239"/>
    </location>
    <ligand>
        <name>substrate</name>
    </ligand>
</feature>
<dbReference type="Gene3D" id="3.60.20.30">
    <property type="entry name" value="(Glycosyl)asparaginase"/>
    <property type="match status" value="1"/>
</dbReference>
<dbReference type="RefSeq" id="WP_073067076.1">
    <property type="nucleotide sequence ID" value="NZ_FQUS01000021.1"/>
</dbReference>
<dbReference type="InterPro" id="IPR029055">
    <property type="entry name" value="Ntn_hydrolases_N"/>
</dbReference>
<protein>
    <submittedName>
        <fullName evidence="4">L-asparaginase/N4-(Beta-N-acetylglucosaminyl)-L-asparaginase</fullName>
    </submittedName>
</protein>
<gene>
    <name evidence="4" type="ORF">SAMN05443144_12115</name>
</gene>
<dbReference type="GO" id="GO:0005737">
    <property type="term" value="C:cytoplasm"/>
    <property type="evidence" value="ECO:0007669"/>
    <property type="project" value="TreeGrafter"/>
</dbReference>
<proteinExistence type="predicted"/>
<dbReference type="CDD" id="cd04513">
    <property type="entry name" value="Glycosylasparaginase"/>
    <property type="match status" value="1"/>
</dbReference>